<proteinExistence type="predicted"/>
<evidence type="ECO:0000313" key="1">
    <source>
        <dbReference type="EMBL" id="KAJ3112296.1"/>
    </source>
</evidence>
<comment type="caution">
    <text evidence="1">The sequence shown here is derived from an EMBL/GenBank/DDBJ whole genome shotgun (WGS) entry which is preliminary data.</text>
</comment>
<dbReference type="AlphaFoldDB" id="A0AAD5SYL1"/>
<reference evidence="1" key="1">
    <citation type="submission" date="2020-05" db="EMBL/GenBank/DDBJ databases">
        <title>Phylogenomic resolution of chytrid fungi.</title>
        <authorList>
            <person name="Stajich J.E."/>
            <person name="Amses K."/>
            <person name="Simmons R."/>
            <person name="Seto K."/>
            <person name="Myers J."/>
            <person name="Bonds A."/>
            <person name="Quandt C.A."/>
            <person name="Barry K."/>
            <person name="Liu P."/>
            <person name="Grigoriev I."/>
            <person name="Longcore J.E."/>
            <person name="James T.Y."/>
        </authorList>
    </citation>
    <scope>NUCLEOTIDE SEQUENCE</scope>
    <source>
        <strain evidence="1">JEL0513</strain>
    </source>
</reference>
<dbReference type="EMBL" id="JADGJH010001557">
    <property type="protein sequence ID" value="KAJ3112296.1"/>
    <property type="molecule type" value="Genomic_DNA"/>
</dbReference>
<feature type="non-terminal residue" evidence="1">
    <location>
        <position position="1"/>
    </location>
</feature>
<name>A0AAD5SYL1_9FUNG</name>
<sequence>TNNRIVLTAKHAFYQEAGSSEAHEIARVIDGMYCMNPLKSLGIAKKATSSFICTTEANLPHKYEVLHVNGSYRKPKMVVNIGDIELAKTILQTDKDAEQIETYSFTQRNSWKE</sequence>
<accession>A0AAD5SYL1</accession>
<keyword evidence="2" id="KW-1185">Reference proteome</keyword>
<organism evidence="1 2">
    <name type="scientific">Physocladia obscura</name>
    <dbReference type="NCBI Taxonomy" id="109957"/>
    <lineage>
        <taxon>Eukaryota</taxon>
        <taxon>Fungi</taxon>
        <taxon>Fungi incertae sedis</taxon>
        <taxon>Chytridiomycota</taxon>
        <taxon>Chytridiomycota incertae sedis</taxon>
        <taxon>Chytridiomycetes</taxon>
        <taxon>Chytridiales</taxon>
        <taxon>Chytriomycetaceae</taxon>
        <taxon>Physocladia</taxon>
    </lineage>
</organism>
<gene>
    <name evidence="1" type="ORF">HK100_002386</name>
</gene>
<protein>
    <submittedName>
        <fullName evidence="1">Uncharacterized protein</fullName>
    </submittedName>
</protein>
<evidence type="ECO:0000313" key="2">
    <source>
        <dbReference type="Proteomes" id="UP001211907"/>
    </source>
</evidence>
<dbReference type="Proteomes" id="UP001211907">
    <property type="component" value="Unassembled WGS sequence"/>
</dbReference>